<keyword evidence="6 10" id="KW-0472">Membrane</keyword>
<evidence type="ECO:0000256" key="9">
    <source>
        <dbReference type="SAM" id="MobiDB-lite"/>
    </source>
</evidence>
<evidence type="ECO:0000256" key="4">
    <source>
        <dbReference type="ARBA" id="ARBA00022989"/>
    </source>
</evidence>
<evidence type="ECO:0008006" key="13">
    <source>
        <dbReference type="Google" id="ProtNLM"/>
    </source>
</evidence>
<feature type="compositionally biased region" description="Basic and acidic residues" evidence="9">
    <location>
        <begin position="497"/>
        <end position="526"/>
    </location>
</feature>
<dbReference type="Pfam" id="PF03452">
    <property type="entry name" value="Anp1"/>
    <property type="match status" value="1"/>
</dbReference>
<dbReference type="GO" id="GO:0140497">
    <property type="term" value="C:mannan polymerase II complex"/>
    <property type="evidence" value="ECO:0007669"/>
    <property type="project" value="EnsemblFungi"/>
</dbReference>
<evidence type="ECO:0000256" key="10">
    <source>
        <dbReference type="SAM" id="Phobius"/>
    </source>
</evidence>
<dbReference type="PANTHER" id="PTHR43083:SF2">
    <property type="entry name" value="MANNAN POLYMERASE II COMPLEX ANP1 SUBUNIT"/>
    <property type="match status" value="1"/>
</dbReference>
<feature type="transmembrane region" description="Helical" evidence="10">
    <location>
        <begin position="53"/>
        <end position="71"/>
    </location>
</feature>
<feature type="region of interest" description="Disordered" evidence="9">
    <location>
        <begin position="562"/>
        <end position="594"/>
    </location>
</feature>
<evidence type="ECO:0000256" key="2">
    <source>
        <dbReference type="ARBA" id="ARBA00022692"/>
    </source>
</evidence>
<evidence type="ECO:0000313" key="11">
    <source>
        <dbReference type="EMBL" id="EWC45392.1"/>
    </source>
</evidence>
<evidence type="ECO:0000256" key="8">
    <source>
        <dbReference type="SAM" id="Coils"/>
    </source>
</evidence>
<keyword evidence="2 10" id="KW-0812">Transmembrane</keyword>
<keyword evidence="12" id="KW-1185">Reference proteome</keyword>
<evidence type="ECO:0000256" key="6">
    <source>
        <dbReference type="ARBA" id="ARBA00023136"/>
    </source>
</evidence>
<evidence type="ECO:0000256" key="7">
    <source>
        <dbReference type="ARBA" id="ARBA00037964"/>
    </source>
</evidence>
<dbReference type="EMBL" id="KI966427">
    <property type="protein sequence ID" value="EWC45392.1"/>
    <property type="molecule type" value="Genomic_DNA"/>
</dbReference>
<dbReference type="GO" id="GO:0018279">
    <property type="term" value="P:protein N-linked glycosylation via asparagine"/>
    <property type="evidence" value="ECO:0007669"/>
    <property type="project" value="EnsemblFungi"/>
</dbReference>
<name>W7HYX1_9PEZI</name>
<keyword evidence="5" id="KW-0333">Golgi apparatus</keyword>
<feature type="compositionally biased region" description="Basic and acidic residues" evidence="9">
    <location>
        <begin position="570"/>
        <end position="594"/>
    </location>
</feature>
<dbReference type="GO" id="GO:0000009">
    <property type="term" value="F:alpha-1,6-mannosyltransferase activity"/>
    <property type="evidence" value="ECO:0007669"/>
    <property type="project" value="TreeGrafter"/>
</dbReference>
<keyword evidence="3" id="KW-0735">Signal-anchor</keyword>
<feature type="coiled-coil region" evidence="8">
    <location>
        <begin position="394"/>
        <end position="423"/>
    </location>
</feature>
<proteinExistence type="inferred from homology"/>
<feature type="region of interest" description="Disordered" evidence="9">
    <location>
        <begin position="451"/>
        <end position="482"/>
    </location>
</feature>
<dbReference type="Proteomes" id="UP000024837">
    <property type="component" value="Unassembled WGS sequence"/>
</dbReference>
<dbReference type="Gene3D" id="3.90.550.10">
    <property type="entry name" value="Spore Coat Polysaccharide Biosynthesis Protein SpsA, Chain A"/>
    <property type="match status" value="1"/>
</dbReference>
<evidence type="ECO:0000256" key="3">
    <source>
        <dbReference type="ARBA" id="ARBA00022968"/>
    </source>
</evidence>
<organism evidence="11 12">
    <name type="scientific">Drechslerella stenobrocha 248</name>
    <dbReference type="NCBI Taxonomy" id="1043628"/>
    <lineage>
        <taxon>Eukaryota</taxon>
        <taxon>Fungi</taxon>
        <taxon>Dikarya</taxon>
        <taxon>Ascomycota</taxon>
        <taxon>Pezizomycotina</taxon>
        <taxon>Orbiliomycetes</taxon>
        <taxon>Orbiliales</taxon>
        <taxon>Orbiliaceae</taxon>
        <taxon>Drechslerella</taxon>
    </lineage>
</organism>
<gene>
    <name evidence="11" type="ORF">DRE_00791</name>
</gene>
<accession>W7HYX1</accession>
<keyword evidence="4 10" id="KW-1133">Transmembrane helix</keyword>
<dbReference type="SUPFAM" id="SSF53448">
    <property type="entry name" value="Nucleotide-diphospho-sugar transferases"/>
    <property type="match status" value="1"/>
</dbReference>
<comment type="similarity">
    <text evidence="7">Belongs to the ANP1/MMN9/VAN1 family.</text>
</comment>
<evidence type="ECO:0000256" key="5">
    <source>
        <dbReference type="ARBA" id="ARBA00023034"/>
    </source>
</evidence>
<evidence type="ECO:0000256" key="1">
    <source>
        <dbReference type="ARBA" id="ARBA00004323"/>
    </source>
</evidence>
<dbReference type="HOGENOM" id="CLU_017872_3_0_1"/>
<evidence type="ECO:0000313" key="12">
    <source>
        <dbReference type="Proteomes" id="UP000024837"/>
    </source>
</evidence>
<reference evidence="11 12" key="1">
    <citation type="submission" date="2013-05" db="EMBL/GenBank/DDBJ databases">
        <title>Drechslerella stenobrocha genome reveals carnivorous origination and mechanical trapping mechanism of predatory fungi.</title>
        <authorList>
            <person name="Liu X."/>
            <person name="Zhang W."/>
            <person name="Liu K."/>
        </authorList>
    </citation>
    <scope>NUCLEOTIDE SEQUENCE [LARGE SCALE GENOMIC DNA]</scope>
    <source>
        <strain evidence="11 12">248</strain>
    </source>
</reference>
<dbReference type="FunFam" id="3.90.550.10:FF:000017">
    <property type="entry name" value="Mannan polymerase II complex ANP1 subunit"/>
    <property type="match status" value="1"/>
</dbReference>
<sequence length="594" mass="67615">MSLPISRHSHSSYGNGYSNGHSSYYKDDVYEISPYNSKFHPKYRKPSYIRRRLLFRVSLAFTAIFLFSVLVSRSFRFSVLSAIGLGVTLYKDIPGVEYHDLSLYQGSATGWQRGERILFLSPLRDAEAHLPMFFGHLRNLTYPHHLVDLAFLVSDSKDNTLGLLKEMLQKQQNDPDHEQWFGEITVLEKDFGAAIGQDFSNRHGFAAQGPRRKLMARARNWLLNATLKPHHSWVYWRDADVETAPTTILEDLMRHNKHVIVPNVWRPLPDWLGNEQPYDLNSWQESETGLELASRLGEDDVIVEGYAEYATWRPHLAYLRDPRGDPDVEMELDGVGGVSIMAKALVFRAGAHFPAFSFEKHAETEGFGKMCRRMKFSVVGLPHYTIWHLYEPSLDDIKHMKEMEEQRLAHEKEEKEKAERKARLEEGWDIKKDKDTWDKDRQEIINAALKAKKEPKESTDETEAVGKTPNENLRGGAEGPIAHVEEPGVGVITTEEEEKHGQVVGHENGRVPVKDTKEPMDIKEPHAAASRPKIPGAEQIHVADKGRAHAVAEKGRAQVIAEGQRAQAVADRENERVKENKLPVMPGKKEEAFT</sequence>
<dbReference type="InterPro" id="IPR029044">
    <property type="entry name" value="Nucleotide-diphossugar_trans"/>
</dbReference>
<dbReference type="PANTHER" id="PTHR43083">
    <property type="entry name" value="MANNAN POLYMERASE II"/>
    <property type="match status" value="1"/>
</dbReference>
<feature type="region of interest" description="Disordered" evidence="9">
    <location>
        <begin position="495"/>
        <end position="536"/>
    </location>
</feature>
<comment type="subcellular location">
    <subcellularLocation>
        <location evidence="1">Golgi apparatus membrane</location>
        <topology evidence="1">Single-pass type II membrane protein</topology>
    </subcellularLocation>
</comment>
<dbReference type="InterPro" id="IPR052086">
    <property type="entry name" value="Mannan_Polymerase_Subunit"/>
</dbReference>
<keyword evidence="8" id="KW-0175">Coiled coil</keyword>
<dbReference type="GO" id="GO:0000032">
    <property type="term" value="P:cell wall mannoprotein biosynthetic process"/>
    <property type="evidence" value="ECO:0007669"/>
    <property type="project" value="TreeGrafter"/>
</dbReference>
<dbReference type="OrthoDB" id="204164at2759"/>
<dbReference type="AlphaFoldDB" id="W7HYX1"/>
<protein>
    <recommendedName>
        <fullName evidence="13">Mannan polymerase II complex ANP1 subunit</fullName>
    </recommendedName>
</protein>